<name>A0A6J5M8V1_9CAUD</name>
<evidence type="ECO:0000313" key="1">
    <source>
        <dbReference type="EMBL" id="CAB4141763.1"/>
    </source>
</evidence>
<gene>
    <name evidence="1" type="ORF">UFOVP424_41</name>
</gene>
<dbReference type="EMBL" id="LR796395">
    <property type="protein sequence ID" value="CAB4141763.1"/>
    <property type="molecule type" value="Genomic_DNA"/>
</dbReference>
<accession>A0A6J5M8V1</accession>
<organism evidence="1">
    <name type="scientific">uncultured Caudovirales phage</name>
    <dbReference type="NCBI Taxonomy" id="2100421"/>
    <lineage>
        <taxon>Viruses</taxon>
        <taxon>Duplodnaviria</taxon>
        <taxon>Heunggongvirae</taxon>
        <taxon>Uroviricota</taxon>
        <taxon>Caudoviricetes</taxon>
        <taxon>Peduoviridae</taxon>
        <taxon>Maltschvirus</taxon>
        <taxon>Maltschvirus maltsch</taxon>
    </lineage>
</organism>
<reference evidence="1" key="1">
    <citation type="submission" date="2020-04" db="EMBL/GenBank/DDBJ databases">
        <authorList>
            <person name="Chiriac C."/>
            <person name="Salcher M."/>
            <person name="Ghai R."/>
            <person name="Kavagutti S V."/>
        </authorList>
    </citation>
    <scope>NUCLEOTIDE SEQUENCE</scope>
</reference>
<proteinExistence type="predicted"/>
<sequence length="98" mass="11113">MDIQNTKNFDNELDTYSDTLDILKDVIAQLKYATGMECYCQLDIDYPIDMTPFGEAYDDYVNGWAGKIRLRVPDAINRCIAPYAEFPPCDNNSDGVSN</sequence>
<protein>
    <submittedName>
        <fullName evidence="1">Uncharacterized protein</fullName>
    </submittedName>
</protein>